<comment type="similarity">
    <text evidence="1">Belongs to the helicase family. UvrD subfamily.</text>
</comment>
<evidence type="ECO:0000256" key="1">
    <source>
        <dbReference type="ARBA" id="ARBA00009922"/>
    </source>
</evidence>
<dbReference type="GO" id="GO:0000725">
    <property type="term" value="P:recombinational repair"/>
    <property type="evidence" value="ECO:0007669"/>
    <property type="project" value="TreeGrafter"/>
</dbReference>
<dbReference type="InterPro" id="IPR014017">
    <property type="entry name" value="DNA_helicase_UvrD-like_C"/>
</dbReference>
<comment type="catalytic activity">
    <reaction evidence="9">
        <text>ATP + H2O = ADP + phosphate + H(+)</text>
        <dbReference type="Rhea" id="RHEA:13065"/>
        <dbReference type="ChEBI" id="CHEBI:15377"/>
        <dbReference type="ChEBI" id="CHEBI:15378"/>
        <dbReference type="ChEBI" id="CHEBI:30616"/>
        <dbReference type="ChEBI" id="CHEBI:43474"/>
        <dbReference type="ChEBI" id="CHEBI:456216"/>
        <dbReference type="EC" id="5.6.2.4"/>
    </reaction>
</comment>
<evidence type="ECO:0000256" key="9">
    <source>
        <dbReference type="ARBA" id="ARBA00048988"/>
    </source>
</evidence>
<evidence type="ECO:0000259" key="11">
    <source>
        <dbReference type="PROSITE" id="PS51198"/>
    </source>
</evidence>
<dbReference type="Gene3D" id="3.40.50.300">
    <property type="entry name" value="P-loop containing nucleotide triphosphate hydrolases"/>
    <property type="match status" value="2"/>
</dbReference>
<feature type="domain" description="UvrD-like helicase ATP-binding" evidence="11">
    <location>
        <begin position="10"/>
        <end position="296"/>
    </location>
</feature>
<keyword evidence="2 10" id="KW-0547">Nucleotide-binding</keyword>
<dbReference type="InterPro" id="IPR000212">
    <property type="entry name" value="DNA_helicase_UvrD/REP"/>
</dbReference>
<evidence type="ECO:0000256" key="5">
    <source>
        <dbReference type="ARBA" id="ARBA00022840"/>
    </source>
</evidence>
<dbReference type="GO" id="GO:0005829">
    <property type="term" value="C:cytosol"/>
    <property type="evidence" value="ECO:0007669"/>
    <property type="project" value="TreeGrafter"/>
</dbReference>
<evidence type="ECO:0000256" key="10">
    <source>
        <dbReference type="PROSITE-ProRule" id="PRU00560"/>
    </source>
</evidence>
<dbReference type="CDD" id="cd17932">
    <property type="entry name" value="DEXQc_UvrD"/>
    <property type="match status" value="1"/>
</dbReference>
<dbReference type="Pfam" id="PF00580">
    <property type="entry name" value="UvrD-helicase"/>
    <property type="match status" value="1"/>
</dbReference>
<dbReference type="InterPro" id="IPR014016">
    <property type="entry name" value="UvrD-like_ATP-bd"/>
</dbReference>
<dbReference type="PROSITE" id="PS51217">
    <property type="entry name" value="UVRD_HELICASE_CTER"/>
    <property type="match status" value="1"/>
</dbReference>
<reference evidence="14" key="1">
    <citation type="submission" date="2018-12" db="EMBL/GenBank/DDBJ databases">
        <title>Complete genome sequence of an uncultured bacterium of the candidate phylum Bipolaricaulota.</title>
        <authorList>
            <person name="Kadnikov V.V."/>
            <person name="Mardanov A.V."/>
            <person name="Beletsky A.V."/>
            <person name="Frank Y.A."/>
            <person name="Karnachuk O.V."/>
            <person name="Ravin N.V."/>
        </authorList>
    </citation>
    <scope>NUCLEOTIDE SEQUENCE [LARGE SCALE GENOMIC DNA]</scope>
</reference>
<evidence type="ECO:0000256" key="3">
    <source>
        <dbReference type="ARBA" id="ARBA00022801"/>
    </source>
</evidence>
<dbReference type="PROSITE" id="PS51198">
    <property type="entry name" value="UVRD_HELICASE_ATP_BIND"/>
    <property type="match status" value="1"/>
</dbReference>
<dbReference type="Proteomes" id="UP000287233">
    <property type="component" value="Chromosome"/>
</dbReference>
<evidence type="ECO:0000256" key="4">
    <source>
        <dbReference type="ARBA" id="ARBA00022806"/>
    </source>
</evidence>
<evidence type="ECO:0000313" key="13">
    <source>
        <dbReference type="EMBL" id="QAA76771.1"/>
    </source>
</evidence>
<evidence type="ECO:0000259" key="12">
    <source>
        <dbReference type="PROSITE" id="PS51217"/>
    </source>
</evidence>
<dbReference type="Pfam" id="PF13361">
    <property type="entry name" value="UvrD_C"/>
    <property type="match status" value="2"/>
</dbReference>
<keyword evidence="3 10" id="KW-0378">Hydrolase</keyword>
<comment type="catalytic activity">
    <reaction evidence="7">
        <text>Couples ATP hydrolysis with the unwinding of duplex DNA by translocating in the 3'-5' direction.</text>
        <dbReference type="EC" id="5.6.2.4"/>
    </reaction>
</comment>
<dbReference type="GO" id="GO:0005524">
    <property type="term" value="F:ATP binding"/>
    <property type="evidence" value="ECO:0007669"/>
    <property type="project" value="UniProtKB-UniRule"/>
</dbReference>
<evidence type="ECO:0000313" key="14">
    <source>
        <dbReference type="Proteomes" id="UP000287233"/>
    </source>
</evidence>
<dbReference type="PANTHER" id="PTHR11070:SF3">
    <property type="entry name" value="DNA 3'-5' HELICASE"/>
    <property type="match status" value="1"/>
</dbReference>
<dbReference type="PANTHER" id="PTHR11070">
    <property type="entry name" value="UVRD / RECB / PCRA DNA HELICASE FAMILY MEMBER"/>
    <property type="match status" value="1"/>
</dbReference>
<dbReference type="GO" id="GO:0043138">
    <property type="term" value="F:3'-5' DNA helicase activity"/>
    <property type="evidence" value="ECO:0007669"/>
    <property type="project" value="UniProtKB-EC"/>
</dbReference>
<protein>
    <recommendedName>
        <fullName evidence="8">DNA 3'-5' helicase</fullName>
        <ecNumber evidence="8">5.6.2.4</ecNumber>
    </recommendedName>
</protein>
<dbReference type="EC" id="5.6.2.4" evidence="8"/>
<feature type="domain" description="UvrD-like helicase C-terminal" evidence="12">
    <location>
        <begin position="297"/>
        <end position="559"/>
    </location>
</feature>
<dbReference type="AlphaFoldDB" id="A0A410FUZ1"/>
<accession>A0A410FUZ1</accession>
<dbReference type="Gene3D" id="1.10.10.160">
    <property type="match status" value="1"/>
</dbReference>
<keyword evidence="4 10" id="KW-0347">Helicase</keyword>
<dbReference type="SUPFAM" id="SSF52540">
    <property type="entry name" value="P-loop containing nucleoside triphosphate hydrolases"/>
    <property type="match status" value="1"/>
</dbReference>
<dbReference type="InterPro" id="IPR027417">
    <property type="entry name" value="P-loop_NTPase"/>
</dbReference>
<dbReference type="EMBL" id="CP034928">
    <property type="protein sequence ID" value="QAA76771.1"/>
    <property type="molecule type" value="Genomic_DNA"/>
</dbReference>
<dbReference type="InterPro" id="IPR013986">
    <property type="entry name" value="DExx_box_DNA_helicase_dom_sf"/>
</dbReference>
<organism evidence="13 14">
    <name type="scientific">Bipolaricaulis sibiricus</name>
    <dbReference type="NCBI Taxonomy" id="2501609"/>
    <lineage>
        <taxon>Bacteria</taxon>
        <taxon>Candidatus Bipolaricaulota</taxon>
        <taxon>Candidatus Bipolaricaulia</taxon>
        <taxon>Candidatus Bipolaricaulales</taxon>
        <taxon>Candidatus Bipolaricaulaceae</taxon>
        <taxon>Candidatus Bipolaricaulis</taxon>
    </lineage>
</organism>
<gene>
    <name evidence="13" type="ORF">BIP78_1005</name>
</gene>
<dbReference type="GO" id="GO:0016887">
    <property type="term" value="F:ATP hydrolysis activity"/>
    <property type="evidence" value="ECO:0007669"/>
    <property type="project" value="RHEA"/>
</dbReference>
<evidence type="ECO:0000256" key="7">
    <source>
        <dbReference type="ARBA" id="ARBA00034617"/>
    </source>
</evidence>
<evidence type="ECO:0000256" key="6">
    <source>
        <dbReference type="ARBA" id="ARBA00023235"/>
    </source>
</evidence>
<sequence length="677" mass="76000">MAQPDLRWLDDLNPAQREAVAHGDGPLLVIAGAGTGKTRTLAYRVAYLIAQGVPPDRLLLLTFTRRAAEEMLSRAAGVVRHLGPIRERVWGGTFHATANRLLRIHAARAGLSPEFTVLDQGDAENLIGLLRHDLGLAPRDRRFPRRSTCLAIYSRTVNGAESLPEVLAQHFPWVAGWENELKTLFRSYVERKQKLNVLDFDDLLLYWNEILSDPSVARELSGQFEHVLVDEYQDTNRVQAQILRGMRTGNDNVTVVGDDAQSIYRFRAATVRNILDFPKEFPGTRIVTLEENYRSTMPVLATANAVIAQARERYTKNLWSSRTTGPRPLLVTCPDEASQDAYVIERVLALYEQGIPLRKQAVLFRAAHHSASLEVELSRREIPFHKFGGLRFLEAAHVKDALAFLRVAENPRDELAWFRILQLFDGVGPANIARALAHVAHEHHDPRSIASFAGPSGSRDDLVRLGRLFTELGSGLPVPAQVERVRRFYEPYVEKLYDYPQARVRDLESLEQIASAYRSRRSFLADLQLDPPSSTSDLAGPPHKDDDWLVLSTIHSAKGGEWDAVYLIHAADGFLPSDLATGSQDEIEEELRLTYVALTRAKTHLTVIWPLRYHYRRRELADGHGFAQLCRFFTEEVRGTMERVTAGAAPLPGGQPGSGAGREPRLDVARAVRARWE</sequence>
<proteinExistence type="inferred from homology"/>
<keyword evidence="5 10" id="KW-0067">ATP-binding</keyword>
<dbReference type="KEGG" id="bih:BIP78_1005"/>
<dbReference type="Gene3D" id="1.10.486.10">
    <property type="entry name" value="PCRA, domain 4"/>
    <property type="match status" value="1"/>
</dbReference>
<evidence type="ECO:0000256" key="2">
    <source>
        <dbReference type="ARBA" id="ARBA00022741"/>
    </source>
</evidence>
<dbReference type="GO" id="GO:0003677">
    <property type="term" value="F:DNA binding"/>
    <property type="evidence" value="ECO:0007669"/>
    <property type="project" value="InterPro"/>
</dbReference>
<name>A0A410FUZ1_BIPS1</name>
<evidence type="ECO:0000256" key="8">
    <source>
        <dbReference type="ARBA" id="ARBA00034808"/>
    </source>
</evidence>
<keyword evidence="6" id="KW-0413">Isomerase</keyword>
<feature type="binding site" evidence="10">
    <location>
        <begin position="31"/>
        <end position="38"/>
    </location>
    <ligand>
        <name>ATP</name>
        <dbReference type="ChEBI" id="CHEBI:30616"/>
    </ligand>
</feature>